<gene>
    <name evidence="1" type="ORF">GQE99_10715</name>
</gene>
<proteinExistence type="predicted"/>
<organism evidence="1 2">
    <name type="scientific">Maritimibacter harenae</name>
    <dbReference type="NCBI Taxonomy" id="2606218"/>
    <lineage>
        <taxon>Bacteria</taxon>
        <taxon>Pseudomonadati</taxon>
        <taxon>Pseudomonadota</taxon>
        <taxon>Alphaproteobacteria</taxon>
        <taxon>Rhodobacterales</taxon>
        <taxon>Roseobacteraceae</taxon>
        <taxon>Maritimibacter</taxon>
    </lineage>
</organism>
<keyword evidence="2" id="KW-1185">Reference proteome</keyword>
<evidence type="ECO:0000313" key="2">
    <source>
        <dbReference type="Proteomes" id="UP000467322"/>
    </source>
</evidence>
<dbReference type="InterPro" id="IPR032710">
    <property type="entry name" value="NTF2-like_dom_sf"/>
</dbReference>
<dbReference type="EMBL" id="WTUX01000012">
    <property type="protein sequence ID" value="MZR13486.1"/>
    <property type="molecule type" value="Genomic_DNA"/>
</dbReference>
<dbReference type="RefSeq" id="WP_161351603.1">
    <property type="nucleotide sequence ID" value="NZ_WTUX01000012.1"/>
</dbReference>
<sequence length="119" mass="13924">MDDINTTQSLWAEEENFWLEGPDYFRAHMDRDAVMYFPEPTGMLRGTQILDALENAPRWDNVIFFNRSIETAADKVRLVYRAEASQIGGRSYVAQCESIYEKDAGDWKLTCHRQEPKKR</sequence>
<dbReference type="AlphaFoldDB" id="A0A845M1N5"/>
<dbReference type="SUPFAM" id="SSF54427">
    <property type="entry name" value="NTF2-like"/>
    <property type="match status" value="1"/>
</dbReference>
<protein>
    <submittedName>
        <fullName evidence="1">Nuclear transport factor 2 family protein</fullName>
    </submittedName>
</protein>
<accession>A0A845M1N5</accession>
<comment type="caution">
    <text evidence="1">The sequence shown here is derived from an EMBL/GenBank/DDBJ whole genome shotgun (WGS) entry which is preliminary data.</text>
</comment>
<name>A0A845M1N5_9RHOB</name>
<evidence type="ECO:0000313" key="1">
    <source>
        <dbReference type="EMBL" id="MZR13486.1"/>
    </source>
</evidence>
<dbReference type="Proteomes" id="UP000467322">
    <property type="component" value="Unassembled WGS sequence"/>
</dbReference>
<reference evidence="1 2" key="1">
    <citation type="submission" date="2019-12" db="EMBL/GenBank/DDBJ databases">
        <title>Maritimibacter sp. nov. sp. isolated from sea sand.</title>
        <authorList>
            <person name="Kim J."/>
            <person name="Jeong S.E."/>
            <person name="Jung H.S."/>
            <person name="Jeon C.O."/>
        </authorList>
    </citation>
    <scope>NUCLEOTIDE SEQUENCE [LARGE SCALE GENOMIC DNA]</scope>
    <source>
        <strain evidence="1 2">DP07</strain>
    </source>
</reference>